<dbReference type="PANTHER" id="PTHR43245">
    <property type="entry name" value="BIFUNCTIONAL POLYMYXIN RESISTANCE PROTEIN ARNA"/>
    <property type="match status" value="1"/>
</dbReference>
<dbReference type="InterPro" id="IPR050177">
    <property type="entry name" value="Lipid_A_modif_metabolic_enz"/>
</dbReference>
<evidence type="ECO:0000313" key="2">
    <source>
        <dbReference type="EMBL" id="UTY39045.1"/>
    </source>
</evidence>
<proteinExistence type="predicted"/>
<gene>
    <name evidence="2" type="ORF">NMU03_15930</name>
</gene>
<reference evidence="2" key="1">
    <citation type="submission" date="2022-07" db="EMBL/GenBank/DDBJ databases">
        <title>Faecal culturing of patients with breast cancer.</title>
        <authorList>
            <person name="Teng N.M.Y."/>
            <person name="Kiu R."/>
            <person name="Evans R."/>
            <person name="Baker D.J."/>
            <person name="Zenner C."/>
            <person name="Robinson S.D."/>
            <person name="Hall L.J."/>
        </authorList>
    </citation>
    <scope>NUCLEOTIDE SEQUENCE</scope>
    <source>
        <strain evidence="2">LH1062</strain>
    </source>
</reference>
<dbReference type="Pfam" id="PF01370">
    <property type="entry name" value="Epimerase"/>
    <property type="match status" value="1"/>
</dbReference>
<feature type="domain" description="NAD-dependent epimerase/dehydratase" evidence="1">
    <location>
        <begin position="3"/>
        <end position="215"/>
    </location>
</feature>
<sequence>MKVVVIGASGHIGTYLVPQLVKGGFDVVAITRGKSQAYVSDPMWHYVKNVYLDRSQEDFAQKIAEINGDVVVDLINFDIEDTKKMVKALKDTKLSHYLYCSSIWAHGRAEFIPEDPNALKEPLDHYGKDKYASELYLKEQYRIHGFPATIIMPGQISGPGWTIMNPQATKDNRVFQKIADGEEIVLPNFGMETLHHVHAYDVAQMFYKAITHRTNALGESFHAVAKESMTLYGYAKALYRYFHQEPKIRFLSWEKFCDYLGNEEYIDDCYHHIARSGHYSIEKAERLLEYHPKYTTLETVEEAMESYIARGIIVLKDK</sequence>
<dbReference type="Proteomes" id="UP001060112">
    <property type="component" value="Chromosome"/>
</dbReference>
<dbReference type="InterPro" id="IPR036291">
    <property type="entry name" value="NAD(P)-bd_dom_sf"/>
</dbReference>
<dbReference type="InterPro" id="IPR001509">
    <property type="entry name" value="Epimerase_deHydtase"/>
</dbReference>
<organism evidence="2 3">
    <name type="scientific">Allocoprobacillus halotolerans</name>
    <dbReference type="NCBI Taxonomy" id="2944914"/>
    <lineage>
        <taxon>Bacteria</taxon>
        <taxon>Bacillati</taxon>
        <taxon>Bacillota</taxon>
        <taxon>Erysipelotrichia</taxon>
        <taxon>Erysipelotrichales</taxon>
        <taxon>Erysipelotrichaceae</taxon>
        <taxon>Allocoprobacillus</taxon>
    </lineage>
</organism>
<dbReference type="RefSeq" id="WP_290139878.1">
    <property type="nucleotide sequence ID" value="NZ_CP101620.1"/>
</dbReference>
<protein>
    <submittedName>
        <fullName evidence="2">NAD-dependent epimerase/dehydratase family protein</fullName>
    </submittedName>
</protein>
<dbReference type="SUPFAM" id="SSF51735">
    <property type="entry name" value="NAD(P)-binding Rossmann-fold domains"/>
    <property type="match status" value="1"/>
</dbReference>
<keyword evidence="3" id="KW-1185">Reference proteome</keyword>
<evidence type="ECO:0000313" key="3">
    <source>
        <dbReference type="Proteomes" id="UP001060112"/>
    </source>
</evidence>
<name>A0ABY5I508_9FIRM</name>
<accession>A0ABY5I508</accession>
<dbReference type="Gene3D" id="3.40.50.720">
    <property type="entry name" value="NAD(P)-binding Rossmann-like Domain"/>
    <property type="match status" value="1"/>
</dbReference>
<dbReference type="EMBL" id="CP101620">
    <property type="protein sequence ID" value="UTY39045.1"/>
    <property type="molecule type" value="Genomic_DNA"/>
</dbReference>
<evidence type="ECO:0000259" key="1">
    <source>
        <dbReference type="Pfam" id="PF01370"/>
    </source>
</evidence>